<feature type="transmembrane region" description="Helical" evidence="5">
    <location>
        <begin position="6"/>
        <end position="24"/>
    </location>
</feature>
<dbReference type="Pfam" id="PF25967">
    <property type="entry name" value="RND-MFP_C"/>
    <property type="match status" value="1"/>
</dbReference>
<feature type="region of interest" description="Disordered" evidence="4">
    <location>
        <begin position="133"/>
        <end position="153"/>
    </location>
</feature>
<evidence type="ECO:0000259" key="8">
    <source>
        <dbReference type="Pfam" id="PF25990"/>
    </source>
</evidence>
<evidence type="ECO:0000256" key="3">
    <source>
        <dbReference type="SAM" id="Coils"/>
    </source>
</evidence>
<evidence type="ECO:0000256" key="4">
    <source>
        <dbReference type="SAM" id="MobiDB-lite"/>
    </source>
</evidence>
<dbReference type="InterPro" id="IPR050465">
    <property type="entry name" value="UPF0194_transport"/>
</dbReference>
<feature type="domain" description="Multidrug resistance protein MdtA-like C-terminal permuted SH3" evidence="6">
    <location>
        <begin position="325"/>
        <end position="367"/>
    </location>
</feature>
<dbReference type="EMBL" id="VTEH01000007">
    <property type="protein sequence ID" value="TYR75242.1"/>
    <property type="molecule type" value="Genomic_DNA"/>
</dbReference>
<organism evidence="9 10">
    <name type="scientific">Rossellomorea vietnamensis</name>
    <dbReference type="NCBI Taxonomy" id="218284"/>
    <lineage>
        <taxon>Bacteria</taxon>
        <taxon>Bacillati</taxon>
        <taxon>Bacillota</taxon>
        <taxon>Bacilli</taxon>
        <taxon>Bacillales</taxon>
        <taxon>Bacillaceae</taxon>
        <taxon>Rossellomorea</taxon>
    </lineage>
</organism>
<feature type="domain" description="YknX-like barrel-sandwich hybrid" evidence="7">
    <location>
        <begin position="65"/>
        <end position="219"/>
    </location>
</feature>
<evidence type="ECO:0000256" key="2">
    <source>
        <dbReference type="ARBA" id="ARBA00023054"/>
    </source>
</evidence>
<dbReference type="PANTHER" id="PTHR32347">
    <property type="entry name" value="EFFLUX SYSTEM COMPONENT YKNX-RELATED"/>
    <property type="match status" value="1"/>
</dbReference>
<gene>
    <name evidence="9" type="ORF">FZC79_10785</name>
</gene>
<reference evidence="9 10" key="1">
    <citation type="submission" date="2019-08" db="EMBL/GenBank/DDBJ databases">
        <title>Bacillus genomes from the desert of Cuatro Cienegas, Coahuila.</title>
        <authorList>
            <person name="Olmedo-Alvarez G."/>
        </authorList>
    </citation>
    <scope>NUCLEOTIDE SEQUENCE [LARGE SCALE GENOMIC DNA]</scope>
    <source>
        <strain evidence="9 10">CH40_1T</strain>
    </source>
</reference>
<dbReference type="PANTHER" id="PTHR32347:SF14">
    <property type="entry name" value="EFFLUX SYSTEM COMPONENT YKNX-RELATED"/>
    <property type="match status" value="1"/>
</dbReference>
<keyword evidence="5" id="KW-0812">Transmembrane</keyword>
<dbReference type="InterPro" id="IPR058636">
    <property type="entry name" value="Beta-barrel_YknX"/>
</dbReference>
<comment type="subcellular location">
    <subcellularLocation>
        <location evidence="1">Cell envelope</location>
    </subcellularLocation>
</comment>
<accession>A0A5D4KDJ2</accession>
<dbReference type="Gene3D" id="2.40.30.170">
    <property type="match status" value="1"/>
</dbReference>
<name>A0A5D4KDJ2_9BACI</name>
<dbReference type="Proteomes" id="UP000323317">
    <property type="component" value="Unassembled WGS sequence"/>
</dbReference>
<dbReference type="InterPro" id="IPR058627">
    <property type="entry name" value="MdtA-like_C"/>
</dbReference>
<dbReference type="AlphaFoldDB" id="A0A5D4KDJ2"/>
<evidence type="ECO:0000313" key="9">
    <source>
        <dbReference type="EMBL" id="TYR75242.1"/>
    </source>
</evidence>
<dbReference type="GO" id="GO:0030313">
    <property type="term" value="C:cell envelope"/>
    <property type="evidence" value="ECO:0007669"/>
    <property type="project" value="UniProtKB-SubCell"/>
</dbReference>
<feature type="coiled-coil region" evidence="3">
    <location>
        <begin position="97"/>
        <end position="131"/>
    </location>
</feature>
<evidence type="ECO:0000259" key="7">
    <source>
        <dbReference type="Pfam" id="PF25984"/>
    </source>
</evidence>
<proteinExistence type="predicted"/>
<comment type="caution">
    <text evidence="9">The sequence shown here is derived from an EMBL/GenBank/DDBJ whole genome shotgun (WGS) entry which is preliminary data.</text>
</comment>
<keyword evidence="2 3" id="KW-0175">Coiled coil</keyword>
<dbReference type="Pfam" id="PF25984">
    <property type="entry name" value="BSH_YknX"/>
    <property type="match status" value="1"/>
</dbReference>
<keyword evidence="5" id="KW-0472">Membrane</keyword>
<feature type="compositionally biased region" description="Polar residues" evidence="4">
    <location>
        <begin position="133"/>
        <end position="145"/>
    </location>
</feature>
<feature type="coiled-coil region" evidence="3">
    <location>
        <begin position="170"/>
        <end position="197"/>
    </location>
</feature>
<evidence type="ECO:0000313" key="10">
    <source>
        <dbReference type="Proteomes" id="UP000323317"/>
    </source>
</evidence>
<dbReference type="InterPro" id="IPR058639">
    <property type="entry name" value="BSH_YknX-like"/>
</dbReference>
<evidence type="ECO:0000259" key="6">
    <source>
        <dbReference type="Pfam" id="PF25967"/>
    </source>
</evidence>
<evidence type="ECO:0000256" key="5">
    <source>
        <dbReference type="SAM" id="Phobius"/>
    </source>
</evidence>
<evidence type="ECO:0008006" key="11">
    <source>
        <dbReference type="Google" id="ProtNLM"/>
    </source>
</evidence>
<dbReference type="RefSeq" id="WP_148946831.1">
    <property type="nucleotide sequence ID" value="NZ_VTEH01000007.1"/>
</dbReference>
<feature type="domain" description="YknX-like beta-barrel" evidence="8">
    <location>
        <begin position="231"/>
        <end position="309"/>
    </location>
</feature>
<dbReference type="Gene3D" id="2.40.420.20">
    <property type="match status" value="1"/>
</dbReference>
<protein>
    <recommendedName>
        <fullName evidence="11">HlyD family secretion protein</fullName>
    </recommendedName>
</protein>
<evidence type="ECO:0000256" key="1">
    <source>
        <dbReference type="ARBA" id="ARBA00004196"/>
    </source>
</evidence>
<keyword evidence="5" id="KW-1133">Transmembrane helix</keyword>
<dbReference type="Pfam" id="PF25990">
    <property type="entry name" value="Beta-barrel_YknX"/>
    <property type="match status" value="1"/>
</dbReference>
<sequence length="418" mass="46657">MSKKIIYPAIILCLVFLAVNVFLIEKADSKVDRNSFVNDWKSITTGNLQNSLEKVASLASAQESYVYFDESFGTFQEFLVKEGDEVSAGSDLFTFEAENTLSQQQLLESEIQQLEDEIDSIEDHITDLRTLRPSASDTRVPTSSALDEFPPDESMEASSLEIDYYVEQEIAAKELEMERLENKADNFERQLSDLQSYETTLTVQSELDGVVKKVSREVDNPVIVIASTSPVVEGELNEQEVLEVMEGQEAVVRSTAVKAELNGFVTDVSPLPSENDAEDGGSSYPFQVEFSEDQELENLRPGFHVSLSIVTEEAKDVLTVSEDSLVMDGAKKYLLVVTEDGKLERRKVSVGMKSGDRVEIQKGMEKDEIYVKDPDSMDLPGSTFVTPVQFDRLTNSAIKNADRHTILENLLLGILERK</sequence>